<dbReference type="GO" id="GO:0004252">
    <property type="term" value="F:serine-type endopeptidase activity"/>
    <property type="evidence" value="ECO:0007669"/>
    <property type="project" value="InterPro"/>
</dbReference>
<keyword evidence="5 9" id="KW-0378">Hydrolase</keyword>
<comment type="subcellular location">
    <subcellularLocation>
        <location evidence="1">Secreted</location>
    </subcellularLocation>
</comment>
<evidence type="ECO:0000256" key="2">
    <source>
        <dbReference type="ARBA" id="ARBA00022525"/>
    </source>
</evidence>
<dbReference type="Gene3D" id="2.40.10.10">
    <property type="entry name" value="Trypsin-like serine proteases"/>
    <property type="match status" value="2"/>
</dbReference>
<dbReference type="InterPro" id="IPR001314">
    <property type="entry name" value="Peptidase_S1A"/>
</dbReference>
<dbReference type="PROSITE" id="PS00135">
    <property type="entry name" value="TRYPSIN_SER"/>
    <property type="match status" value="1"/>
</dbReference>
<gene>
    <name evidence="12" type="primary">cfd</name>
</gene>
<evidence type="ECO:0000256" key="5">
    <source>
        <dbReference type="ARBA" id="ARBA00022801"/>
    </source>
</evidence>
<dbReference type="InterPro" id="IPR009003">
    <property type="entry name" value="Peptidase_S1_PA"/>
</dbReference>
<dbReference type="InterPro" id="IPR018114">
    <property type="entry name" value="TRYPSIN_HIS"/>
</dbReference>
<dbReference type="PRINTS" id="PR00722">
    <property type="entry name" value="CHYMOTRYPSIN"/>
</dbReference>
<dbReference type="FunFam" id="2.40.10.10:FF:000005">
    <property type="entry name" value="Serine protease 37"/>
    <property type="match status" value="1"/>
</dbReference>
<reference evidence="12" key="2">
    <citation type="submission" date="2020-05" db="UniProtKB">
        <authorList>
            <consortium name="Ensembl"/>
        </authorList>
    </citation>
    <scope>IDENTIFICATION</scope>
</reference>
<dbReference type="InterPro" id="IPR033116">
    <property type="entry name" value="TRYPSIN_SER"/>
</dbReference>
<dbReference type="SUPFAM" id="SSF50494">
    <property type="entry name" value="Trypsin-like serine proteases"/>
    <property type="match status" value="1"/>
</dbReference>
<evidence type="ECO:0000256" key="9">
    <source>
        <dbReference type="RuleBase" id="RU363034"/>
    </source>
</evidence>
<keyword evidence="7" id="KW-0865">Zymogen</keyword>
<dbReference type="GO" id="GO:0005576">
    <property type="term" value="C:extracellular region"/>
    <property type="evidence" value="ECO:0007669"/>
    <property type="project" value="UniProtKB-SubCell"/>
</dbReference>
<evidence type="ECO:0000256" key="8">
    <source>
        <dbReference type="ARBA" id="ARBA00023157"/>
    </source>
</evidence>
<dbReference type="InterPro" id="IPR001254">
    <property type="entry name" value="Trypsin_dom"/>
</dbReference>
<feature type="domain" description="Peptidase S1" evidence="11">
    <location>
        <begin position="40"/>
        <end position="255"/>
    </location>
</feature>
<keyword evidence="6 9" id="KW-0720">Serine protease</keyword>
<dbReference type="PROSITE" id="PS00134">
    <property type="entry name" value="TRYPSIN_HIS"/>
    <property type="match status" value="1"/>
</dbReference>
<evidence type="ECO:0000256" key="3">
    <source>
        <dbReference type="ARBA" id="ARBA00022670"/>
    </source>
</evidence>
<keyword evidence="3 9" id="KW-0645">Protease</keyword>
<dbReference type="SMART" id="SM00020">
    <property type="entry name" value="Tryp_SPc"/>
    <property type="match status" value="1"/>
</dbReference>
<evidence type="ECO:0000313" key="12">
    <source>
        <dbReference type="Ensembl" id="ENSXETP00000100466"/>
    </source>
</evidence>
<organism evidence="12">
    <name type="scientific">Xenopus tropicalis</name>
    <name type="common">Western clawed frog</name>
    <name type="synonym">Silurana tropicalis</name>
    <dbReference type="NCBI Taxonomy" id="8364"/>
    <lineage>
        <taxon>Eukaryota</taxon>
        <taxon>Metazoa</taxon>
        <taxon>Chordata</taxon>
        <taxon>Craniata</taxon>
        <taxon>Vertebrata</taxon>
        <taxon>Euteleostomi</taxon>
        <taxon>Amphibia</taxon>
        <taxon>Batrachia</taxon>
        <taxon>Anura</taxon>
        <taxon>Pipoidea</taxon>
        <taxon>Pipidae</taxon>
        <taxon>Xenopodinae</taxon>
        <taxon>Xenopus</taxon>
        <taxon>Silurana</taxon>
    </lineage>
</organism>
<dbReference type="Ensembl" id="ENSXETT00000080600">
    <property type="protein sequence ID" value="ENSXETP00000100466"/>
    <property type="gene ID" value="ENSXETG00000021646"/>
</dbReference>
<keyword evidence="4 10" id="KW-0732">Signal</keyword>
<evidence type="ECO:0000259" key="11">
    <source>
        <dbReference type="PROSITE" id="PS50240"/>
    </source>
</evidence>
<evidence type="ECO:0000256" key="6">
    <source>
        <dbReference type="ARBA" id="ARBA00022825"/>
    </source>
</evidence>
<evidence type="ECO:0000256" key="7">
    <source>
        <dbReference type="ARBA" id="ARBA00023145"/>
    </source>
</evidence>
<accession>A0A6I8T1R2</accession>
<evidence type="ECO:0000256" key="10">
    <source>
        <dbReference type="SAM" id="SignalP"/>
    </source>
</evidence>
<dbReference type="GeneTree" id="ENSGT00940000162255"/>
<dbReference type="Bgee" id="ENSXETG00000021646">
    <property type="expression patterns" value="Expressed in liver and 23 other cell types or tissues"/>
</dbReference>
<dbReference type="InterPro" id="IPR043504">
    <property type="entry name" value="Peptidase_S1_PA_chymotrypsin"/>
</dbReference>
<dbReference type="Pfam" id="PF00089">
    <property type="entry name" value="Trypsin"/>
    <property type="match status" value="1"/>
</dbReference>
<feature type="chain" id="PRO_5030156200" evidence="10">
    <location>
        <begin position="24"/>
        <end position="266"/>
    </location>
</feature>
<evidence type="ECO:0000256" key="1">
    <source>
        <dbReference type="ARBA" id="ARBA00004613"/>
    </source>
</evidence>
<dbReference type="GO" id="GO:0006508">
    <property type="term" value="P:proteolysis"/>
    <property type="evidence" value="ECO:0007669"/>
    <property type="project" value="UniProtKB-KW"/>
</dbReference>
<proteinExistence type="predicted"/>
<sequence length="266" mass="29598">KEINWSILIQIWDLLSRMLGTWGFSNRETFQNLDPFETMPYMASIQQNGIHQCGGVLIADKWVLSAAHCATNSSNSSLNVMLGAISLSKPEKYKIVVKVLREIPHPLYNSTIKHHDLLLLELSEKVTLSPAVNPLPFQNENIDISAGKRCLVAGWGQMRLTGKKPDTLQELWVPLISRDVCNRRNYYDNEITANMICAGESRKDSCEGDSGGPLVCDGIAVAIVQGGFRKCGNPTKPGIYTLIEPYKSWIMESMYNATLQSNPSPL</sequence>
<keyword evidence="2" id="KW-0964">Secreted</keyword>
<feature type="signal peptide" evidence="10">
    <location>
        <begin position="1"/>
        <end position="23"/>
    </location>
</feature>
<dbReference type="PANTHER" id="PTHR24271:SF54">
    <property type="entry name" value="COMPLEMENT FACTOR D"/>
    <property type="match status" value="1"/>
</dbReference>
<reference evidence="12" key="1">
    <citation type="journal article" date="2010" name="Science">
        <title>The genome of the Western clawed frog Xenopus tropicalis.</title>
        <authorList>
            <person name="Hellsten U."/>
            <person name="Harland R.M."/>
            <person name="Gilchrist M.J."/>
            <person name="Hendrix D."/>
            <person name="Jurka J."/>
            <person name="Kapitonov V."/>
            <person name="Ovcharenko I."/>
            <person name="Putnam N.H."/>
            <person name="Shu S."/>
            <person name="Taher L."/>
            <person name="Blitz I.L."/>
            <person name="Blumberg B."/>
            <person name="Dichmann D.S."/>
            <person name="Dubchak I."/>
            <person name="Amaya E."/>
            <person name="Detter J.C."/>
            <person name="Fletcher R."/>
            <person name="Gerhard D.S."/>
            <person name="Goodstein D."/>
            <person name="Graves T."/>
            <person name="Grigoriev I.V."/>
            <person name="Grimwood J."/>
            <person name="Kawashima T."/>
            <person name="Lindquist E."/>
            <person name="Lucas S.M."/>
            <person name="Mead P.E."/>
            <person name="Mitros T."/>
            <person name="Ogino H."/>
            <person name="Ohta Y."/>
            <person name="Poliakov A.V."/>
            <person name="Pollet N."/>
            <person name="Robert J."/>
            <person name="Salamov A."/>
            <person name="Sater A.K."/>
            <person name="Schmutz J."/>
            <person name="Terry A."/>
            <person name="Vize P.D."/>
            <person name="Warren W.C."/>
            <person name="Wells D."/>
            <person name="Wills A."/>
            <person name="Wilson R.K."/>
            <person name="Zimmerman L.B."/>
            <person name="Zorn A.M."/>
            <person name="Grainger R."/>
            <person name="Grammer T."/>
            <person name="Khokha M.K."/>
            <person name="Richardson P.M."/>
            <person name="Rokhsar D.S."/>
        </authorList>
    </citation>
    <scope>NUCLEOTIDE SEQUENCE [LARGE SCALE GENOMIC DNA]</scope>
    <source>
        <strain evidence="12">Nigerian</strain>
    </source>
</reference>
<dbReference type="Xenbase" id="XB-GENE-973605">
    <property type="gene designation" value="cfd"/>
</dbReference>
<protein>
    <submittedName>
        <fullName evidence="12">Complement factor D</fullName>
    </submittedName>
</protein>
<evidence type="ECO:0000256" key="4">
    <source>
        <dbReference type="ARBA" id="ARBA00022729"/>
    </source>
</evidence>
<name>A0A6I8T1R2_XENTR</name>
<dbReference type="FunFam" id="2.40.10.10:FF:000036">
    <property type="entry name" value="Trypsin beta"/>
    <property type="match status" value="1"/>
</dbReference>
<dbReference type="CDD" id="cd00190">
    <property type="entry name" value="Tryp_SPc"/>
    <property type="match status" value="1"/>
</dbReference>
<dbReference type="PANTHER" id="PTHR24271">
    <property type="entry name" value="KALLIKREIN-RELATED"/>
    <property type="match status" value="1"/>
</dbReference>
<dbReference type="PROSITE" id="PS50240">
    <property type="entry name" value="TRYPSIN_DOM"/>
    <property type="match status" value="1"/>
</dbReference>
<dbReference type="AlphaFoldDB" id="A0A6I8T1R2"/>
<keyword evidence="8" id="KW-1015">Disulfide bond</keyword>